<feature type="non-terminal residue" evidence="7">
    <location>
        <position position="196"/>
    </location>
</feature>
<dbReference type="Gene3D" id="1.10.3380.30">
    <property type="match status" value="1"/>
</dbReference>
<keyword evidence="1" id="KW-0547">Nucleotide-binding</keyword>
<feature type="coiled-coil region" evidence="5">
    <location>
        <begin position="5"/>
        <end position="32"/>
    </location>
</feature>
<evidence type="ECO:0000256" key="4">
    <source>
        <dbReference type="ARBA" id="ARBA00022840"/>
    </source>
</evidence>
<protein>
    <recommendedName>
        <fullName evidence="6">ATP-dependent RNA helicase Ski2/MTR4 C-terminal domain-containing protein</fullName>
    </recommendedName>
</protein>
<dbReference type="AlphaFoldDB" id="A0A6A0A9H3"/>
<keyword evidence="2" id="KW-0378">Hydrolase</keyword>
<evidence type="ECO:0000259" key="6">
    <source>
        <dbReference type="Pfam" id="PF08148"/>
    </source>
</evidence>
<organism evidence="7 8">
    <name type="scientific">Haematococcus lacustris</name>
    <name type="common">Green alga</name>
    <name type="synonym">Haematococcus pluvialis</name>
    <dbReference type="NCBI Taxonomy" id="44745"/>
    <lineage>
        <taxon>Eukaryota</taxon>
        <taxon>Viridiplantae</taxon>
        <taxon>Chlorophyta</taxon>
        <taxon>core chlorophytes</taxon>
        <taxon>Chlorophyceae</taxon>
        <taxon>CS clade</taxon>
        <taxon>Chlamydomonadales</taxon>
        <taxon>Haematococcaceae</taxon>
        <taxon>Haematococcus</taxon>
    </lineage>
</organism>
<keyword evidence="5" id="KW-0175">Coiled coil</keyword>
<dbReference type="PANTHER" id="PTHR12131:SF25">
    <property type="entry name" value="DEXH-BOX ATP-DEPENDENT RNA HELICASE DEXH9"/>
    <property type="match status" value="1"/>
</dbReference>
<evidence type="ECO:0000313" key="7">
    <source>
        <dbReference type="EMBL" id="GFH29063.1"/>
    </source>
</evidence>
<evidence type="ECO:0000256" key="3">
    <source>
        <dbReference type="ARBA" id="ARBA00022806"/>
    </source>
</evidence>
<dbReference type="GO" id="GO:0004386">
    <property type="term" value="F:helicase activity"/>
    <property type="evidence" value="ECO:0007669"/>
    <property type="project" value="UniProtKB-KW"/>
</dbReference>
<dbReference type="Pfam" id="PF08148">
    <property type="entry name" value="DSHCT"/>
    <property type="match status" value="1"/>
</dbReference>
<evidence type="ECO:0000313" key="8">
    <source>
        <dbReference type="Proteomes" id="UP000485058"/>
    </source>
</evidence>
<dbReference type="GO" id="GO:0016787">
    <property type="term" value="F:hydrolase activity"/>
    <property type="evidence" value="ECO:0007669"/>
    <property type="project" value="UniProtKB-KW"/>
</dbReference>
<feature type="domain" description="ATP-dependent RNA helicase Ski2/MTR4 C-terminal" evidence="6">
    <location>
        <begin position="140"/>
        <end position="193"/>
    </location>
</feature>
<keyword evidence="3" id="KW-0347">Helicase</keyword>
<gene>
    <name evidence="7" type="ORF">HaLaN_27658</name>
</gene>
<comment type="caution">
    <text evidence="7">The sequence shown here is derived from an EMBL/GenBank/DDBJ whole genome shotgun (WGS) entry which is preliminary data.</text>
</comment>
<feature type="non-terminal residue" evidence="7">
    <location>
        <position position="1"/>
    </location>
</feature>
<dbReference type="InterPro" id="IPR012961">
    <property type="entry name" value="Ski2/MTR4_C"/>
</dbReference>
<dbReference type="PANTHER" id="PTHR12131">
    <property type="entry name" value="ATP-DEPENDENT RNA AND DNA HELICASE"/>
    <property type="match status" value="1"/>
</dbReference>
<name>A0A6A0A9H3_HAELA</name>
<keyword evidence="8" id="KW-1185">Reference proteome</keyword>
<dbReference type="Proteomes" id="UP000485058">
    <property type="component" value="Unassembled WGS sequence"/>
</dbReference>
<evidence type="ECO:0000256" key="2">
    <source>
        <dbReference type="ARBA" id="ARBA00022801"/>
    </source>
</evidence>
<reference evidence="7 8" key="1">
    <citation type="submission" date="2020-02" db="EMBL/GenBank/DDBJ databases">
        <title>Draft genome sequence of Haematococcus lacustris strain NIES-144.</title>
        <authorList>
            <person name="Morimoto D."/>
            <person name="Nakagawa S."/>
            <person name="Yoshida T."/>
            <person name="Sawayama S."/>
        </authorList>
    </citation>
    <scope>NUCLEOTIDE SEQUENCE [LARGE SCALE GENOMIC DNA]</scope>
    <source>
        <strain evidence="7 8">NIES-144</strain>
    </source>
</reference>
<dbReference type="GO" id="GO:0000460">
    <property type="term" value="P:maturation of 5.8S rRNA"/>
    <property type="evidence" value="ECO:0007669"/>
    <property type="project" value="TreeGrafter"/>
</dbReference>
<keyword evidence="4" id="KW-0067">ATP-binding</keyword>
<dbReference type="GO" id="GO:0005634">
    <property type="term" value="C:nucleus"/>
    <property type="evidence" value="ECO:0007669"/>
    <property type="project" value="TreeGrafter"/>
</dbReference>
<dbReference type="EMBL" id="BLLF01004163">
    <property type="protein sequence ID" value="GFH29063.1"/>
    <property type="molecule type" value="Genomic_DNA"/>
</dbReference>
<dbReference type="InterPro" id="IPR050699">
    <property type="entry name" value="RNA-DNA_Helicase"/>
</dbReference>
<sequence>VERSLPKLEARVGELQEQLRALQADQEDAAATAQYLVLLQQLVEAQATLRSLLSAPKLVLPFLQPGRLVRVLPSAFNPQAPLPDFGSLPGLTPADGAGPEEVLARGDYLVYLRSAARVLKEDLRARLRVLRRLGYVDKEGVVSLKGRVAAGIQLSADELVLCELCFSGAFNTLSVEVLAALLSCFVWREKSEKKPA</sequence>
<accession>A0A6A0A9H3</accession>
<evidence type="ECO:0000256" key="5">
    <source>
        <dbReference type="SAM" id="Coils"/>
    </source>
</evidence>
<proteinExistence type="predicted"/>
<evidence type="ECO:0000256" key="1">
    <source>
        <dbReference type="ARBA" id="ARBA00022741"/>
    </source>
</evidence>
<dbReference type="GO" id="GO:0005524">
    <property type="term" value="F:ATP binding"/>
    <property type="evidence" value="ECO:0007669"/>
    <property type="project" value="UniProtKB-KW"/>
</dbReference>